<accession>A0AAW0YNW5</accession>
<organism evidence="1 2">
    <name type="scientific">Kwoniella newhampshirensis</name>
    <dbReference type="NCBI Taxonomy" id="1651941"/>
    <lineage>
        <taxon>Eukaryota</taxon>
        <taxon>Fungi</taxon>
        <taxon>Dikarya</taxon>
        <taxon>Basidiomycota</taxon>
        <taxon>Agaricomycotina</taxon>
        <taxon>Tremellomycetes</taxon>
        <taxon>Tremellales</taxon>
        <taxon>Cryptococcaceae</taxon>
        <taxon>Kwoniella</taxon>
    </lineage>
</organism>
<dbReference type="KEGG" id="kne:92181871"/>
<name>A0AAW0YNW5_9TREE</name>
<dbReference type="Proteomes" id="UP001388673">
    <property type="component" value="Unassembled WGS sequence"/>
</dbReference>
<dbReference type="EMBL" id="JBCAWK010000008">
    <property type="protein sequence ID" value="KAK8850693.1"/>
    <property type="molecule type" value="Genomic_DNA"/>
</dbReference>
<dbReference type="RefSeq" id="XP_066802124.1">
    <property type="nucleotide sequence ID" value="XM_066947710.1"/>
</dbReference>
<gene>
    <name evidence="1" type="ORF">IAR55_004613</name>
</gene>
<protein>
    <submittedName>
        <fullName evidence="1">Uncharacterized protein</fullName>
    </submittedName>
</protein>
<evidence type="ECO:0000313" key="2">
    <source>
        <dbReference type="Proteomes" id="UP001388673"/>
    </source>
</evidence>
<dbReference type="GeneID" id="92181871"/>
<comment type="caution">
    <text evidence="1">The sequence shown here is derived from an EMBL/GenBank/DDBJ whole genome shotgun (WGS) entry which is preliminary data.</text>
</comment>
<dbReference type="PANTHER" id="PTHR40135">
    <property type="entry name" value="MITOCHONDRIAL PHOSPHATE CARRIER PROTEIN"/>
    <property type="match status" value="1"/>
</dbReference>
<proteinExistence type="predicted"/>
<dbReference type="AlphaFoldDB" id="A0AAW0YNW5"/>
<keyword evidence="2" id="KW-1185">Reference proteome</keyword>
<sequence length="92" mass="10152">MVPRILPYINFVVASAALSFQVGVLFPWHHTITEEFNELKSQQAKQLAEYHAEKASLINALHIKLDDVAKTITPNAKDGSSETSRTGGALKF</sequence>
<reference evidence="1 2" key="1">
    <citation type="journal article" date="2024" name="bioRxiv">
        <title>Comparative genomics of Cryptococcus and Kwoniella reveals pathogenesis evolution and contrasting karyotype dynamics via intercentromeric recombination or chromosome fusion.</title>
        <authorList>
            <person name="Coelho M.A."/>
            <person name="David-Palma M."/>
            <person name="Shea T."/>
            <person name="Bowers K."/>
            <person name="McGinley-Smith S."/>
            <person name="Mohammad A.W."/>
            <person name="Gnirke A."/>
            <person name="Yurkov A.M."/>
            <person name="Nowrousian M."/>
            <person name="Sun S."/>
            <person name="Cuomo C.A."/>
            <person name="Heitman J."/>
        </authorList>
    </citation>
    <scope>NUCLEOTIDE SEQUENCE [LARGE SCALE GENOMIC DNA]</scope>
    <source>
        <strain evidence="1 2">CBS 13917</strain>
    </source>
</reference>
<dbReference type="PANTHER" id="PTHR40135:SF1">
    <property type="entry name" value="MITOCHONDRIAL PHOSPHATE CARRIER PROTEIN"/>
    <property type="match status" value="1"/>
</dbReference>
<evidence type="ECO:0000313" key="1">
    <source>
        <dbReference type="EMBL" id="KAK8850693.1"/>
    </source>
</evidence>